<evidence type="ECO:0000313" key="8">
    <source>
        <dbReference type="EMBL" id="PLB52065.1"/>
    </source>
</evidence>
<keyword evidence="2" id="KW-0436">Ligase</keyword>
<feature type="compositionally biased region" description="Polar residues" evidence="6">
    <location>
        <begin position="840"/>
        <end position="849"/>
    </location>
</feature>
<sequence>MGFHFQHLCDLLLSLERNRILKAATESRATDPDARVVSRWFTQHGKRLRCADTDQLAVLSCLFPEKRPDRVYMLQDNSLSRVIGRCLLLGSSRREELDRWRVSGGADLGQCVENVMQQAENHLLPGQEVTVEEIDGVLTLIASRSRFSGPKVRRQRAAVDVEEALSPIYRRLSSRDAKWLTRMILKSYYPVAVPERVALRSFHFLLPRLLLFQDSFEAALKMLTTEPLVCFPAHPDPGQARDLGAIALRHLYPVTGVKIGRPDYWKARSIKHCCRMIGGRRMSIEKKYDGEYCQIHIDVLGQNHSIRIFSKSGKESTEDRSGINEVLKESLRLKSPGCKFSRRCILEGELVVWSDEHRKIMDFHKLRKFISRSGTFIGTEDDSQPHPDEHLMIIFFDVLLLDDDACLRKPHRERRLLLKDLVKVINGRADIAEQRVLDFSQHGSQSRLEALLAKGIAERWEGFVLKSCEDPYFTFFSGDASGSCGRWIKLKKDYIPGLGDTVDLTIIGGSYNSRDAVALKERHKKILWTHFFVGCLLNKDSVLQFNVKPRFRVIDVIDRNGISPQNMRILNQIGEFSACETESDLGFDIELGHDSLPRMNTVYKKPFVVEMLGGGFEKPSGARYFTLRFPRILKIHSDRSFEEAASFAELQLLADDARAIPSEELRQEEHEWSKRLKLGDGSYKYIVDRSQSVLTTTTSSSQTASCVASDETTMTVCNLRQSGGASSWVTQQEQHEVHRPVTTHIPICIDTSMSSSPPLDVSNSAGNYLTSNDNLSSNPSSRQRKTSTSTSTSDMDPKLTTPAIQQTNDRENVPSSNMSSKPTSSQQVGEPNTAEHHQTKSISNTQTPKNHIPKSPLPTIPIYFNDTPCRDEEDLILANTLPTTSSLDAFLTALQSQPQSHPSRSPLGLILLNTHKTPLGPLLLTFSKSLHHHLHTQPTTTSTQSPQSGKIIVLDAAFLNIPATAEDTRFGLTQTWENIGREYFYAAVTWNRETPARYSRDLAFRVKEKGEQVSDEIPCTPSFINGARGVQTQMQCWSEYTWSKR</sequence>
<gene>
    <name evidence="8" type="ORF">P170DRAFT_506954</name>
</gene>
<reference evidence="8 9" key="1">
    <citation type="submission" date="2016-12" db="EMBL/GenBank/DDBJ databases">
        <title>The genomes of Aspergillus section Nigri reveals drivers in fungal speciation.</title>
        <authorList>
            <consortium name="DOE Joint Genome Institute"/>
            <person name="Vesth T.C."/>
            <person name="Nybo J."/>
            <person name="Theobald S."/>
            <person name="Brandl J."/>
            <person name="Frisvad J.C."/>
            <person name="Nielsen K.F."/>
            <person name="Lyhne E.K."/>
            <person name="Kogle M.E."/>
            <person name="Kuo A."/>
            <person name="Riley R."/>
            <person name="Clum A."/>
            <person name="Nolan M."/>
            <person name="Lipzen A."/>
            <person name="Salamov A."/>
            <person name="Henrissat B."/>
            <person name="Wiebenga A."/>
            <person name="De Vries R.P."/>
            <person name="Grigoriev I.V."/>
            <person name="Mortensen U.H."/>
            <person name="Andersen M.R."/>
            <person name="Baker S.E."/>
        </authorList>
    </citation>
    <scope>NUCLEOTIDE SEQUENCE [LARGE SCALE GENOMIC DNA]</scope>
    <source>
        <strain evidence="8 9">IBT 23096</strain>
    </source>
</reference>
<proteinExistence type="inferred from homology"/>
<dbReference type="OrthoDB" id="2160351at2759"/>
<evidence type="ECO:0000256" key="2">
    <source>
        <dbReference type="ARBA" id="ARBA00022598"/>
    </source>
</evidence>
<dbReference type="GO" id="GO:0006310">
    <property type="term" value="P:DNA recombination"/>
    <property type="evidence" value="ECO:0007669"/>
    <property type="project" value="InterPro"/>
</dbReference>
<dbReference type="Gene3D" id="2.40.50.140">
    <property type="entry name" value="Nucleic acid-binding proteins"/>
    <property type="match status" value="1"/>
</dbReference>
<feature type="domain" description="ATP-dependent DNA ligase family profile" evidence="7">
    <location>
        <begin position="384"/>
        <end position="537"/>
    </location>
</feature>
<organism evidence="8 9">
    <name type="scientific">Aspergillus steynii IBT 23096</name>
    <dbReference type="NCBI Taxonomy" id="1392250"/>
    <lineage>
        <taxon>Eukaryota</taxon>
        <taxon>Fungi</taxon>
        <taxon>Dikarya</taxon>
        <taxon>Ascomycota</taxon>
        <taxon>Pezizomycotina</taxon>
        <taxon>Eurotiomycetes</taxon>
        <taxon>Eurotiomycetidae</taxon>
        <taxon>Eurotiales</taxon>
        <taxon>Aspergillaceae</taxon>
        <taxon>Aspergillus</taxon>
        <taxon>Aspergillus subgen. Circumdati</taxon>
    </lineage>
</organism>
<dbReference type="Gene3D" id="1.10.3260.10">
    <property type="entry name" value="DNA ligase, ATP-dependent, N-terminal domain"/>
    <property type="match status" value="1"/>
</dbReference>
<feature type="compositionally biased region" description="Low complexity" evidence="6">
    <location>
        <begin position="815"/>
        <end position="825"/>
    </location>
</feature>
<dbReference type="GO" id="GO:0005524">
    <property type="term" value="F:ATP binding"/>
    <property type="evidence" value="ECO:0007669"/>
    <property type="project" value="UniProtKB-KW"/>
</dbReference>
<keyword evidence="5" id="KW-0539">Nucleus</keyword>
<dbReference type="InterPro" id="IPR029710">
    <property type="entry name" value="LIG4"/>
</dbReference>
<feature type="compositionally biased region" description="Polar residues" evidence="6">
    <location>
        <begin position="756"/>
        <end position="781"/>
    </location>
</feature>
<keyword evidence="4" id="KW-0067">ATP-binding</keyword>
<dbReference type="RefSeq" id="XP_024707367.1">
    <property type="nucleotide sequence ID" value="XM_024854432.1"/>
</dbReference>
<dbReference type="GO" id="GO:0003677">
    <property type="term" value="F:DNA binding"/>
    <property type="evidence" value="ECO:0007669"/>
    <property type="project" value="InterPro"/>
</dbReference>
<evidence type="ECO:0000313" key="9">
    <source>
        <dbReference type="Proteomes" id="UP000234275"/>
    </source>
</evidence>
<dbReference type="Pfam" id="PF04675">
    <property type="entry name" value="DNA_ligase_A_N"/>
    <property type="match status" value="1"/>
</dbReference>
<dbReference type="PROSITE" id="PS50160">
    <property type="entry name" value="DNA_LIGASE_A3"/>
    <property type="match status" value="1"/>
</dbReference>
<protein>
    <recommendedName>
        <fullName evidence="7">ATP-dependent DNA ligase family profile domain-containing protein</fullName>
    </recommendedName>
</protein>
<dbReference type="Gene3D" id="3.30.470.30">
    <property type="entry name" value="DNA ligase/mRNA capping enzyme"/>
    <property type="match status" value="1"/>
</dbReference>
<evidence type="ECO:0000256" key="1">
    <source>
        <dbReference type="ARBA" id="ARBA00007572"/>
    </source>
</evidence>
<dbReference type="InterPro" id="IPR012308">
    <property type="entry name" value="DNA_ligase_ATP-dep_N"/>
</dbReference>
<dbReference type="PANTHER" id="PTHR45997">
    <property type="entry name" value="DNA LIGASE 4"/>
    <property type="match status" value="1"/>
</dbReference>
<dbReference type="SUPFAM" id="SSF56091">
    <property type="entry name" value="DNA ligase/mRNA capping enzyme, catalytic domain"/>
    <property type="match status" value="1"/>
</dbReference>
<dbReference type="CDD" id="cd08039">
    <property type="entry name" value="Adenylation_DNA_ligase_Fungal"/>
    <property type="match status" value="1"/>
</dbReference>
<dbReference type="InterPro" id="IPR012340">
    <property type="entry name" value="NA-bd_OB-fold"/>
</dbReference>
<evidence type="ECO:0000256" key="3">
    <source>
        <dbReference type="ARBA" id="ARBA00022741"/>
    </source>
</evidence>
<dbReference type="AlphaFoldDB" id="A0A2I2GGQ4"/>
<keyword evidence="9" id="KW-1185">Reference proteome</keyword>
<dbReference type="PANTHER" id="PTHR45997:SF2">
    <property type="entry name" value="ATP DEPENDENT DNA LIGASE DOMAIN PROTEIN (AFU_ORTHOLOGUE AFUA_5G02430)"/>
    <property type="match status" value="1"/>
</dbReference>
<dbReference type="EMBL" id="MSFO01000002">
    <property type="protein sequence ID" value="PLB52065.1"/>
    <property type="molecule type" value="Genomic_DNA"/>
</dbReference>
<dbReference type="Pfam" id="PF01068">
    <property type="entry name" value="DNA_ligase_A_M"/>
    <property type="match status" value="1"/>
</dbReference>
<dbReference type="GO" id="GO:0006303">
    <property type="term" value="P:double-strand break repair via nonhomologous end joining"/>
    <property type="evidence" value="ECO:0007669"/>
    <property type="project" value="TreeGrafter"/>
</dbReference>
<dbReference type="InterPro" id="IPR036599">
    <property type="entry name" value="DNA_ligase_N_sf"/>
</dbReference>
<comment type="caution">
    <text evidence="8">The sequence shown here is derived from an EMBL/GenBank/DDBJ whole genome shotgun (WGS) entry which is preliminary data.</text>
</comment>
<comment type="similarity">
    <text evidence="1">Belongs to the ATP-dependent DNA ligase family.</text>
</comment>
<evidence type="ECO:0000259" key="7">
    <source>
        <dbReference type="PROSITE" id="PS50160"/>
    </source>
</evidence>
<keyword evidence="3" id="KW-0547">Nucleotide-binding</keyword>
<dbReference type="GeneID" id="36562138"/>
<dbReference type="Proteomes" id="UP000234275">
    <property type="component" value="Unassembled WGS sequence"/>
</dbReference>
<dbReference type="GO" id="GO:0006297">
    <property type="term" value="P:nucleotide-excision repair, DNA gap filling"/>
    <property type="evidence" value="ECO:0007669"/>
    <property type="project" value="TreeGrafter"/>
</dbReference>
<dbReference type="STRING" id="1392250.A0A2I2GGQ4"/>
<feature type="region of interest" description="Disordered" evidence="6">
    <location>
        <begin position="756"/>
        <end position="859"/>
    </location>
</feature>
<evidence type="ECO:0000256" key="4">
    <source>
        <dbReference type="ARBA" id="ARBA00022840"/>
    </source>
</evidence>
<evidence type="ECO:0000256" key="6">
    <source>
        <dbReference type="SAM" id="MobiDB-lite"/>
    </source>
</evidence>
<dbReference type="GO" id="GO:0032807">
    <property type="term" value="C:DNA ligase IV complex"/>
    <property type="evidence" value="ECO:0007669"/>
    <property type="project" value="TreeGrafter"/>
</dbReference>
<evidence type="ECO:0000256" key="5">
    <source>
        <dbReference type="ARBA" id="ARBA00023242"/>
    </source>
</evidence>
<dbReference type="GO" id="GO:0003910">
    <property type="term" value="F:DNA ligase (ATP) activity"/>
    <property type="evidence" value="ECO:0007669"/>
    <property type="project" value="InterPro"/>
</dbReference>
<name>A0A2I2GGQ4_9EURO</name>
<dbReference type="InterPro" id="IPR012310">
    <property type="entry name" value="DNA_ligase_ATP-dep_cent"/>
</dbReference>
<dbReference type="VEuPathDB" id="FungiDB:P170DRAFT_506954"/>
<accession>A0A2I2GGQ4</accession>